<evidence type="ECO:0000313" key="5">
    <source>
        <dbReference type="Proteomes" id="UP000528964"/>
    </source>
</evidence>
<dbReference type="CDD" id="cd04600">
    <property type="entry name" value="CBS_pair_HPP_assoc"/>
    <property type="match status" value="1"/>
</dbReference>
<dbReference type="SUPFAM" id="SSF54631">
    <property type="entry name" value="CBS-domain pair"/>
    <property type="match status" value="1"/>
</dbReference>
<feature type="transmembrane region" description="Helical" evidence="2">
    <location>
        <begin position="77"/>
        <end position="95"/>
    </location>
</feature>
<accession>A0A7W6GGG6</accession>
<dbReference type="InterPro" id="IPR000644">
    <property type="entry name" value="CBS_dom"/>
</dbReference>
<dbReference type="PANTHER" id="PTHR33741:SF5">
    <property type="entry name" value="TRANSMEMBRANE PROTEIN DDB_G0269096-RELATED"/>
    <property type="match status" value="1"/>
</dbReference>
<dbReference type="InterPro" id="IPR046342">
    <property type="entry name" value="CBS_dom_sf"/>
</dbReference>
<organism evidence="4 5">
    <name type="scientific">Hansschlegelia beijingensis</name>
    <dbReference type="NCBI Taxonomy" id="1133344"/>
    <lineage>
        <taxon>Bacteria</taxon>
        <taxon>Pseudomonadati</taxon>
        <taxon>Pseudomonadota</taxon>
        <taxon>Alphaproteobacteria</taxon>
        <taxon>Hyphomicrobiales</taxon>
        <taxon>Methylopilaceae</taxon>
        <taxon>Hansschlegelia</taxon>
    </lineage>
</organism>
<comment type="caution">
    <text evidence="4">The sequence shown here is derived from an EMBL/GenBank/DDBJ whole genome shotgun (WGS) entry which is preliminary data.</text>
</comment>
<dbReference type="PANTHER" id="PTHR33741">
    <property type="entry name" value="TRANSMEMBRANE PROTEIN DDB_G0269096-RELATED"/>
    <property type="match status" value="1"/>
</dbReference>
<feature type="transmembrane region" description="Helical" evidence="2">
    <location>
        <begin position="149"/>
        <end position="169"/>
    </location>
</feature>
<dbReference type="AlphaFoldDB" id="A0A7W6GGG6"/>
<feature type="transmembrane region" description="Helical" evidence="2">
    <location>
        <begin position="26"/>
        <end position="46"/>
    </location>
</feature>
<dbReference type="RefSeq" id="WP_183394609.1">
    <property type="nucleotide sequence ID" value="NZ_JACIDR010000002.1"/>
</dbReference>
<gene>
    <name evidence="4" type="ORF">GGR24_001381</name>
</gene>
<name>A0A7W6GGG6_9HYPH</name>
<evidence type="ECO:0000313" key="4">
    <source>
        <dbReference type="EMBL" id="MBB3972724.1"/>
    </source>
</evidence>
<dbReference type="Pfam" id="PF00571">
    <property type="entry name" value="CBS"/>
    <property type="match status" value="2"/>
</dbReference>
<dbReference type="PROSITE" id="PS51371">
    <property type="entry name" value="CBS"/>
    <property type="match status" value="2"/>
</dbReference>
<feature type="domain" description="CBS" evidence="3">
    <location>
        <begin position="328"/>
        <end position="386"/>
    </location>
</feature>
<dbReference type="Proteomes" id="UP000528964">
    <property type="component" value="Unassembled WGS sequence"/>
</dbReference>
<keyword evidence="2" id="KW-0472">Membrane</keyword>
<evidence type="ECO:0000256" key="2">
    <source>
        <dbReference type="SAM" id="Phobius"/>
    </source>
</evidence>
<dbReference type="EMBL" id="JACIDR010000002">
    <property type="protein sequence ID" value="MBB3972724.1"/>
    <property type="molecule type" value="Genomic_DNA"/>
</dbReference>
<dbReference type="SMART" id="SM00116">
    <property type="entry name" value="CBS"/>
    <property type="match status" value="2"/>
</dbReference>
<protein>
    <submittedName>
        <fullName evidence="4">CBS domain-containing membrane protein</fullName>
    </submittedName>
</protein>
<dbReference type="Pfam" id="PF04982">
    <property type="entry name" value="TM_HPP"/>
    <property type="match status" value="1"/>
</dbReference>
<dbReference type="Gene3D" id="3.10.580.10">
    <property type="entry name" value="CBS-domain"/>
    <property type="match status" value="1"/>
</dbReference>
<keyword evidence="1" id="KW-0129">CBS domain</keyword>
<dbReference type="InterPro" id="IPR007065">
    <property type="entry name" value="HPP"/>
</dbReference>
<proteinExistence type="predicted"/>
<sequence>MPPLAELMRRLAPSLAPVSRTERLRATFGALLGIAITGFASSALVGGGAANLPLLIAPMGASAVLLFAVPSSPLAQPWSLIGGNIVAAVIGVTAAKFVPDLFLAAALGVSGAIAVMLALRCVHPPSGAVALTAVVGGPAISQLGYQFVLWPVLANSVLLLASAVAYNNLTGRTYPHRSVATSAPRENEPPESVRLGFSSEDIDAALAEHDVLLDVDRGDLEMILRRAEVRALRRRSGELTCADVMTRDVIGVSPETPLLEALDIVRRHHVKALPVTDDNARVIGILTQTDLLDKVAWGPKGPRLSLTQRMRLTAQNGTAPGSVVREVMTSPAKTARPETPLADLVRLMTSAALHHLPVVDRHSQLIGIVTQTDLIAALLLSRTRRSDQAAA</sequence>
<feature type="domain" description="CBS" evidence="3">
    <location>
        <begin position="245"/>
        <end position="303"/>
    </location>
</feature>
<evidence type="ECO:0000259" key="3">
    <source>
        <dbReference type="PROSITE" id="PS51371"/>
    </source>
</evidence>
<reference evidence="4 5" key="1">
    <citation type="submission" date="2020-08" db="EMBL/GenBank/DDBJ databases">
        <title>Genomic Encyclopedia of Type Strains, Phase IV (KMG-IV): sequencing the most valuable type-strain genomes for metagenomic binning, comparative biology and taxonomic classification.</title>
        <authorList>
            <person name="Goeker M."/>
        </authorList>
    </citation>
    <scope>NUCLEOTIDE SEQUENCE [LARGE SCALE GENOMIC DNA]</scope>
    <source>
        <strain evidence="4 5">DSM 25481</strain>
    </source>
</reference>
<keyword evidence="5" id="KW-1185">Reference proteome</keyword>
<evidence type="ECO:0000256" key="1">
    <source>
        <dbReference type="PROSITE-ProRule" id="PRU00703"/>
    </source>
</evidence>
<dbReference type="CDD" id="cd02205">
    <property type="entry name" value="CBS_pair_SF"/>
    <property type="match status" value="1"/>
</dbReference>
<dbReference type="InterPro" id="IPR058581">
    <property type="entry name" value="TM_HPP"/>
</dbReference>
<keyword evidence="2" id="KW-1133">Transmembrane helix</keyword>
<keyword evidence="2" id="KW-0812">Transmembrane</keyword>
<feature type="transmembrane region" description="Helical" evidence="2">
    <location>
        <begin position="101"/>
        <end position="119"/>
    </location>
</feature>